<evidence type="ECO:0000313" key="2">
    <source>
        <dbReference type="EMBL" id="KAF0496883.1"/>
    </source>
</evidence>
<dbReference type="Gene3D" id="3.80.10.10">
    <property type="entry name" value="Ribonuclease Inhibitor"/>
    <property type="match status" value="1"/>
</dbReference>
<dbReference type="AlphaFoldDB" id="A0A8H4AHP1"/>
<protein>
    <recommendedName>
        <fullName evidence="1">F-box domain-containing protein</fullName>
    </recommendedName>
</protein>
<evidence type="ECO:0000259" key="1">
    <source>
        <dbReference type="Pfam" id="PF12937"/>
    </source>
</evidence>
<keyword evidence="3" id="KW-1185">Reference proteome</keyword>
<reference evidence="2 3" key="1">
    <citation type="journal article" date="2019" name="Environ. Microbiol.">
        <title>At the nexus of three kingdoms: the genome of the mycorrhizal fungus Gigaspora margarita provides insights into plant, endobacterial and fungal interactions.</title>
        <authorList>
            <person name="Venice F."/>
            <person name="Ghignone S."/>
            <person name="Salvioli di Fossalunga A."/>
            <person name="Amselem J."/>
            <person name="Novero M."/>
            <person name="Xianan X."/>
            <person name="Sedzielewska Toro K."/>
            <person name="Morin E."/>
            <person name="Lipzen A."/>
            <person name="Grigoriev I.V."/>
            <person name="Henrissat B."/>
            <person name="Martin F.M."/>
            <person name="Bonfante P."/>
        </authorList>
    </citation>
    <scope>NUCLEOTIDE SEQUENCE [LARGE SCALE GENOMIC DNA]</scope>
    <source>
        <strain evidence="2 3">BEG34</strain>
    </source>
</reference>
<dbReference type="Proteomes" id="UP000439903">
    <property type="component" value="Unassembled WGS sequence"/>
</dbReference>
<dbReference type="InterPro" id="IPR001810">
    <property type="entry name" value="F-box_dom"/>
</dbReference>
<dbReference type="SUPFAM" id="SSF81383">
    <property type="entry name" value="F-box domain"/>
    <property type="match status" value="1"/>
</dbReference>
<feature type="domain" description="F-box" evidence="1">
    <location>
        <begin position="11"/>
        <end position="51"/>
    </location>
</feature>
<sequence>MASKIFMGNMPELMEKILENLNNEVSSLHSCALVSRHWCKMSIPLLWQDPFSFNRKSSLITNYFSSLCEDEKFFLKKRVINVEFSKTLFDYARFLKVIDLDDLESIVLRWISDIANEFHGILSALKSQKQSLREVKIEYCEYSTEFNVLSKCENLETLRLKICDYSVLNTIDYKISTLEIIDTPIEAKPIESFLKKSGTLLQRLKIEFDYAWEESETLLLNAIKSFCPNLKYLSIIFILFSAELLELIGSLQKLQFLTLMLRDDKMSEEESEIRYKEFVEILPITLQYLDLTNTRQNSYLDVWLNNCSAPLKRLLIDGLDNEKQTQALIEFCKRKRTLNCVGVSKYSELNDIIKKEVEMYVTLVLSEYIVIDC</sequence>
<proteinExistence type="predicted"/>
<comment type="caution">
    <text evidence="2">The sequence shown here is derived from an EMBL/GenBank/DDBJ whole genome shotgun (WGS) entry which is preliminary data.</text>
</comment>
<dbReference type="Pfam" id="PF12937">
    <property type="entry name" value="F-box-like"/>
    <property type="match status" value="1"/>
</dbReference>
<dbReference type="InterPro" id="IPR032675">
    <property type="entry name" value="LRR_dom_sf"/>
</dbReference>
<dbReference type="InterPro" id="IPR036047">
    <property type="entry name" value="F-box-like_dom_sf"/>
</dbReference>
<dbReference type="SUPFAM" id="SSF52047">
    <property type="entry name" value="RNI-like"/>
    <property type="match status" value="1"/>
</dbReference>
<dbReference type="EMBL" id="WTPW01000592">
    <property type="protein sequence ID" value="KAF0496883.1"/>
    <property type="molecule type" value="Genomic_DNA"/>
</dbReference>
<name>A0A8H4AHP1_GIGMA</name>
<dbReference type="OrthoDB" id="2788229at2759"/>
<organism evidence="2 3">
    <name type="scientific">Gigaspora margarita</name>
    <dbReference type="NCBI Taxonomy" id="4874"/>
    <lineage>
        <taxon>Eukaryota</taxon>
        <taxon>Fungi</taxon>
        <taxon>Fungi incertae sedis</taxon>
        <taxon>Mucoromycota</taxon>
        <taxon>Glomeromycotina</taxon>
        <taxon>Glomeromycetes</taxon>
        <taxon>Diversisporales</taxon>
        <taxon>Gigasporaceae</taxon>
        <taxon>Gigaspora</taxon>
    </lineage>
</organism>
<gene>
    <name evidence="2" type="ORF">F8M41_020890</name>
</gene>
<evidence type="ECO:0000313" key="3">
    <source>
        <dbReference type="Proteomes" id="UP000439903"/>
    </source>
</evidence>
<accession>A0A8H4AHP1</accession>